<dbReference type="Pfam" id="PF14288">
    <property type="entry name" value="FKS1_dom1"/>
    <property type="match status" value="1"/>
</dbReference>
<reference evidence="17 19" key="1">
    <citation type="journal article" date="2008" name="Science">
        <title>The Physcomitrella genome reveals evolutionary insights into the conquest of land by plants.</title>
        <authorList>
            <person name="Rensing S."/>
            <person name="Lang D."/>
            <person name="Zimmer A."/>
            <person name="Terry A."/>
            <person name="Salamov A."/>
            <person name="Shapiro H."/>
            <person name="Nishiyama T."/>
            <person name="Perroud P.-F."/>
            <person name="Lindquist E."/>
            <person name="Kamisugi Y."/>
            <person name="Tanahashi T."/>
            <person name="Sakakibara K."/>
            <person name="Fujita T."/>
            <person name="Oishi K."/>
            <person name="Shin-I T."/>
            <person name="Kuroki Y."/>
            <person name="Toyoda A."/>
            <person name="Suzuki Y."/>
            <person name="Hashimoto A."/>
            <person name="Yamaguchi K."/>
            <person name="Sugano A."/>
            <person name="Kohara Y."/>
            <person name="Fujiyama A."/>
            <person name="Anterola A."/>
            <person name="Aoki S."/>
            <person name="Ashton N."/>
            <person name="Barbazuk W.B."/>
            <person name="Barker E."/>
            <person name="Bennetzen J."/>
            <person name="Bezanilla M."/>
            <person name="Blankenship R."/>
            <person name="Cho S.H."/>
            <person name="Dutcher S."/>
            <person name="Estelle M."/>
            <person name="Fawcett J.A."/>
            <person name="Gundlach H."/>
            <person name="Hanada K."/>
            <person name="Heyl A."/>
            <person name="Hicks K.A."/>
            <person name="Hugh J."/>
            <person name="Lohr M."/>
            <person name="Mayer K."/>
            <person name="Melkozernov A."/>
            <person name="Murata T."/>
            <person name="Nelson D."/>
            <person name="Pils B."/>
            <person name="Prigge M."/>
            <person name="Reiss B."/>
            <person name="Renner T."/>
            <person name="Rombauts S."/>
            <person name="Rushton P."/>
            <person name="Sanderfoot A."/>
            <person name="Schween G."/>
            <person name="Shiu S.-H."/>
            <person name="Stueber K."/>
            <person name="Theodoulou F.L."/>
            <person name="Tu H."/>
            <person name="Van de Peer Y."/>
            <person name="Verrier P.J."/>
            <person name="Waters E."/>
            <person name="Wood A."/>
            <person name="Yang L."/>
            <person name="Cove D."/>
            <person name="Cuming A."/>
            <person name="Hasebe M."/>
            <person name="Lucas S."/>
            <person name="Mishler D.B."/>
            <person name="Reski R."/>
            <person name="Grigoriev I."/>
            <person name="Quatrano R.S."/>
            <person name="Boore J.L."/>
        </authorList>
    </citation>
    <scope>NUCLEOTIDE SEQUENCE [LARGE SCALE GENOMIC DNA]</scope>
    <source>
        <strain evidence="18 19">cv. Gransden 2004</strain>
    </source>
</reference>
<feature type="domain" description="1,3-beta-glucan synthase component FKS1-like" evidence="16">
    <location>
        <begin position="458"/>
        <end position="579"/>
    </location>
</feature>
<evidence type="ECO:0000256" key="4">
    <source>
        <dbReference type="ARBA" id="ARBA00022475"/>
    </source>
</evidence>
<comment type="subcellular location">
    <subcellularLocation>
        <location evidence="1">Cell membrane</location>
        <topology evidence="1">Multi-pass membrane protein</topology>
    </subcellularLocation>
</comment>
<evidence type="ECO:0000256" key="3">
    <source>
        <dbReference type="ARBA" id="ARBA00012589"/>
    </source>
</evidence>
<evidence type="ECO:0000313" key="19">
    <source>
        <dbReference type="Proteomes" id="UP000006727"/>
    </source>
</evidence>
<dbReference type="Pfam" id="PF02364">
    <property type="entry name" value="Glucan_synthase"/>
    <property type="match status" value="1"/>
</dbReference>
<dbReference type="EnsemblPlants" id="Pp3c10_19330V3.2">
    <property type="protein sequence ID" value="Pp3c10_19330V3.2"/>
    <property type="gene ID" value="Pp3c10_19330"/>
</dbReference>
<keyword evidence="19" id="KW-1185">Reference proteome</keyword>
<feature type="region of interest" description="Disordered" evidence="14">
    <location>
        <begin position="80"/>
        <end position="117"/>
    </location>
</feature>
<dbReference type="EnsemblPlants" id="Pp3c10_19330V3.4">
    <property type="protein sequence ID" value="Pp3c10_19330V3.4"/>
    <property type="gene ID" value="Pp3c10_19330"/>
</dbReference>
<gene>
    <name evidence="18" type="primary">LOC112287626</name>
    <name evidence="17" type="ORF">PHYPA_014107</name>
</gene>
<dbReference type="Gramene" id="Pp3c10_19330V3.2">
    <property type="protein sequence ID" value="Pp3c10_19330V3.2"/>
    <property type="gene ID" value="Pp3c10_19330"/>
</dbReference>
<sequence length="2110" mass="242701">MERHQGGRERRERIERGRSERSERTERFGRSEISEESEGSSVSRRGSVRGSEGSSRFRMNVVRNWEELVRKALWAYREESDEFDSGSDEGEEEDEEESVVRKSSGWRQKSQSYSVPQSLAQQTGIDAVMAFAEEVDKDHSNVARILFEYAYNLTQQMDPMNQGRGVLQFKSALKAVLITNRIKANRPTQQTDPSQDVKILTEFYSMYKEAHDIDHLQEQDRAAREGHIQDGTDEYQEWRAGKLRKFYEASKILNSAVKYYRRLSESDVSNVEVEPQVGSSIRDRPKTGPTAPISSDVKPTGSYAAEAALDIDAKKIDQFKAYNILPLESTGVPNPFQSFAEVVAATKALYTTEWLQFPQFDRGYSKKVGRDVLDIFDFLHYAFCFQKDNVSNQREHLVLLLANAETRADKPCNGAAPHNAKLGEKAIETVHDRILANYMRWCKFLNLNDHTKWASNPQKKLCLTALYLLIWGEAANVRFLPECLCYIFHNMADDCFSLLEKDKPARSTVTLKIEDIKNSVTNTEYLFLEQIITPVYEIVAAEAANSQHGKVPHGSWRNYDDFNEYFWQPSCFELGWPWKLEACFFTKRGDKKTINSRTELDPLLGSDSRKAPPVGKIHFVEHRSSLHLYHTFHRLWVMLVCMLQILAVWAFCSENRKLNLHLRTIKKMMSVGPTFAIMKLFKSILDFVFMWGAMKSTRKQIVSRMLIRLIWLICVSSALVFLYVKTLQEDARNHSSTPWFRLYSLVLGCYAGAQVFFAFLLRLPFLRKQFDSCSNVRACQFIKWIQEERYYVGRGMYERTSDYLKYSLFWIVVLACKFAFTMHFQLLPMVEPTRIIVGFKNITYSWHSFVSKGNHNVFTLVSFWAPVIMIYVLDVQVWYTVASALLGGLEGARDRLGEIRSLDTLRNRFLYFPQEFVKKMDATMGGKKAKSRSISSKDDARRFLPIWNAVIESLREEDLLSNTERLMLEMPPNSRTYPNGKEDTQMCWPLFLVANKVQIAVDTAADEVKKSKERDFHLAPSFTEVSRGDYQIELWEKVSSDEFTKFAIEESFHTLEQLLLSLFRENDNPWLWLQRLFGDVRAKVAAGGFVIQYNIEKLPLVVKKLADLTKHLAGEENEERRKASISLLDELARIVMNDMLNLNGNDIPSDFLRFKKLIQEGRFFKNLIWPDEAWRKRADRLQNIFKIHTYFDKDRNKKTYDTHTVPKNLEARRRLEFFTNSLFMNMPDARPVAKMFAFCVFTPYYSEEVMFDIKKRDGKKKYDKPKKDSDIKELDVKNEDGITILEYLKTIYPDEWKNFLQRLGLTEGTFHSHVWPDSAKGQKSDTILKLRLWASYRGQTLARTVRGMMYYKKALELQAELERSSVSDPERGVPSSSVHNQRDLLQRTPQAQADLKFVYLVSCQIYGDQKQKGLAQAKDILYLMQQNESLRVAYVDTVNGELGAKSKTTYYSKLVKVDKMDKGKDQVIYSVKLPGPFKLGEGKPENQNHAIIFSRGDAVQTIDMNQDNYLEEAFKVRNLLEEFDKVHGRNPPTILGVREHVFTGSVSSLAWFMSMQEASFVTLGQRVLARPLKVRMHYGHPDIFDRIFHFTTGGVSKASCGINLSEDIFAGFNTTLRQGNVTHHEYIQVGKGRDVGLNQIAMFEAKVASGNGEQLLARDLYRLGQLLDFPRMLSFFFTSVGYYVTTMMTVLTLYAFLYGKAYLALSGVDASLKSLNDILGNEALQSVLASQFLFQIGVFTAIPMIVNLVLEQGIRKAIMSFCTMQLQLASVFFTFSLGTRTHYFGRIVLHGGAKYLATGRGFVVRHIKFRDNYRLFSRSHFTKAFEIILLLVIYLAYGAQNRSSVTYILLTFSSWFLALSWLFAPYVFNPSGFEWQKTVDDFGDWQKWILYKDGIGVNSETSWETWWLDEQSHLRTTAGKFWEIVFSLRFFFFQYGVSYHLDVFQGSTSIMVYVYSWITLCGCVAIFTVFSSSTAIALKHSHRHFTVRLFQAALFVLLIGGVIVAIALSPLAVTDCLAVALAIVPTGWGIISIAVVFQPQLKGFKIWYSVKEIARLYDMCMGLIIFIPIAVLSWFPFFSLLQTRLVFNQAFSRGLEISLLLAGNRANASV</sequence>
<evidence type="ECO:0000256" key="6">
    <source>
        <dbReference type="ARBA" id="ARBA00022679"/>
    </source>
</evidence>
<organism evidence="17">
    <name type="scientific">Physcomitrium patens</name>
    <name type="common">Spreading-leaved earth moss</name>
    <name type="synonym">Physcomitrella patens</name>
    <dbReference type="NCBI Taxonomy" id="3218"/>
    <lineage>
        <taxon>Eukaryota</taxon>
        <taxon>Viridiplantae</taxon>
        <taxon>Streptophyta</taxon>
        <taxon>Embryophyta</taxon>
        <taxon>Bryophyta</taxon>
        <taxon>Bryophytina</taxon>
        <taxon>Bryopsida</taxon>
        <taxon>Funariidae</taxon>
        <taxon>Funariales</taxon>
        <taxon>Funariaceae</taxon>
        <taxon>Physcomitrium</taxon>
    </lineage>
</organism>
<dbReference type="Gramene" id="Pp3c10_19330V3.4">
    <property type="protein sequence ID" value="Pp3c10_19330V3.4"/>
    <property type="gene ID" value="Pp3c10_19330"/>
</dbReference>
<feature type="compositionally biased region" description="Basic and acidic residues" evidence="14">
    <location>
        <begin position="1"/>
        <end position="33"/>
    </location>
</feature>
<feature type="transmembrane region" description="Helical" evidence="15">
    <location>
        <begin position="1824"/>
        <end position="1840"/>
    </location>
</feature>
<dbReference type="GeneID" id="112287626"/>
<dbReference type="PANTHER" id="PTHR12741">
    <property type="entry name" value="LYST-INTERACTING PROTEIN LIP5 DOPAMINE RESPONSIVE PROTEIN DRG-1"/>
    <property type="match status" value="1"/>
</dbReference>
<dbReference type="EC" id="2.4.1.34" evidence="3"/>
<reference evidence="18" key="3">
    <citation type="submission" date="2020-12" db="UniProtKB">
        <authorList>
            <consortium name="EnsemblPlants"/>
        </authorList>
    </citation>
    <scope>IDENTIFICATION</scope>
</reference>
<dbReference type="GO" id="GO:0008360">
    <property type="term" value="P:regulation of cell shape"/>
    <property type="evidence" value="ECO:0007669"/>
    <property type="project" value="UniProtKB-KW"/>
</dbReference>
<feature type="transmembrane region" description="Helical" evidence="15">
    <location>
        <begin position="803"/>
        <end position="824"/>
    </location>
</feature>
<evidence type="ECO:0000259" key="16">
    <source>
        <dbReference type="SMART" id="SM01205"/>
    </source>
</evidence>
<feature type="transmembrane region" description="Helical" evidence="15">
    <location>
        <begin position="1989"/>
        <end position="2011"/>
    </location>
</feature>
<keyword evidence="8" id="KW-0133">Cell shape</keyword>
<dbReference type="GO" id="GO:0046527">
    <property type="term" value="F:glucosyltransferase activity"/>
    <property type="evidence" value="ECO:0000318"/>
    <property type="project" value="GO_Central"/>
</dbReference>
<dbReference type="InterPro" id="IPR026899">
    <property type="entry name" value="FKS1-like_dom1"/>
</dbReference>
<evidence type="ECO:0000256" key="12">
    <source>
        <dbReference type="ARBA" id="ARBA00032165"/>
    </source>
</evidence>
<feature type="compositionally biased region" description="Low complexity" evidence="14">
    <location>
        <begin position="39"/>
        <end position="55"/>
    </location>
</feature>
<reference evidence="17 19" key="2">
    <citation type="journal article" date="2018" name="Plant J.">
        <title>The Physcomitrella patens chromosome-scale assembly reveals moss genome structure and evolution.</title>
        <authorList>
            <person name="Lang D."/>
            <person name="Ullrich K.K."/>
            <person name="Murat F."/>
            <person name="Fuchs J."/>
            <person name="Jenkins J."/>
            <person name="Haas F.B."/>
            <person name="Piednoel M."/>
            <person name="Gundlach H."/>
            <person name="Van Bel M."/>
            <person name="Meyberg R."/>
            <person name="Vives C."/>
            <person name="Morata J."/>
            <person name="Symeonidi A."/>
            <person name="Hiss M."/>
            <person name="Muchero W."/>
            <person name="Kamisugi Y."/>
            <person name="Saleh O."/>
            <person name="Blanc G."/>
            <person name="Decker E.L."/>
            <person name="van Gessel N."/>
            <person name="Grimwood J."/>
            <person name="Hayes R.D."/>
            <person name="Graham S.W."/>
            <person name="Gunter L.E."/>
            <person name="McDaniel S.F."/>
            <person name="Hoernstein S.N.W."/>
            <person name="Larsson A."/>
            <person name="Li F.W."/>
            <person name="Perroud P.F."/>
            <person name="Phillips J."/>
            <person name="Ranjan P."/>
            <person name="Rokshar D.S."/>
            <person name="Rothfels C.J."/>
            <person name="Schneider L."/>
            <person name="Shu S."/>
            <person name="Stevenson D.W."/>
            <person name="Thummler F."/>
            <person name="Tillich M."/>
            <person name="Villarreal Aguilar J.C."/>
            <person name="Widiez T."/>
            <person name="Wong G.K."/>
            <person name="Wymore A."/>
            <person name="Zhang Y."/>
            <person name="Zimmer A.D."/>
            <person name="Quatrano R.S."/>
            <person name="Mayer K.F.X."/>
            <person name="Goodstein D."/>
            <person name="Casacuberta J.M."/>
            <person name="Vandepoele K."/>
            <person name="Reski R."/>
            <person name="Cuming A.C."/>
            <person name="Tuskan G.A."/>
            <person name="Maumus F."/>
            <person name="Salse J."/>
            <person name="Schmutz J."/>
            <person name="Rensing S.A."/>
        </authorList>
    </citation>
    <scope>NUCLEOTIDE SEQUENCE [LARGE SCALE GENOMIC DNA]</scope>
    <source>
        <strain evidence="18 19">cv. Gransden 2004</strain>
    </source>
</reference>
<keyword evidence="5" id="KW-0328">Glycosyltransferase</keyword>
<dbReference type="GO" id="GO:0000148">
    <property type="term" value="C:1,3-beta-D-glucan synthase complex"/>
    <property type="evidence" value="ECO:0007669"/>
    <property type="project" value="InterPro"/>
</dbReference>
<evidence type="ECO:0000256" key="8">
    <source>
        <dbReference type="ARBA" id="ARBA00022960"/>
    </source>
</evidence>
<protein>
    <recommendedName>
        <fullName evidence="12">1,3-beta-glucan synthase</fullName>
        <ecNumber evidence="3">2.4.1.34</ecNumber>
    </recommendedName>
    <alternativeName>
        <fullName evidence="12">1,3-beta-glucan synthase</fullName>
    </alternativeName>
</protein>
<evidence type="ECO:0000256" key="1">
    <source>
        <dbReference type="ARBA" id="ARBA00004651"/>
    </source>
</evidence>
<evidence type="ECO:0000256" key="9">
    <source>
        <dbReference type="ARBA" id="ARBA00022989"/>
    </source>
</evidence>
<feature type="transmembrane region" description="Helical" evidence="15">
    <location>
        <begin position="1953"/>
        <end position="1977"/>
    </location>
</feature>
<feature type="compositionally biased region" description="Basic and acidic residues" evidence="14">
    <location>
        <begin position="1362"/>
        <end position="1371"/>
    </location>
</feature>
<dbReference type="SMART" id="SM01205">
    <property type="entry name" value="FKS1_dom1"/>
    <property type="match status" value="1"/>
</dbReference>
<evidence type="ECO:0000256" key="10">
    <source>
        <dbReference type="ARBA" id="ARBA00023136"/>
    </source>
</evidence>
<evidence type="ECO:0000256" key="7">
    <source>
        <dbReference type="ARBA" id="ARBA00022692"/>
    </source>
</evidence>
<dbReference type="Pfam" id="PF25968">
    <property type="entry name" value="CALS1"/>
    <property type="match status" value="1"/>
</dbReference>
<dbReference type="InterPro" id="IPR058851">
    <property type="entry name" value="CALS1_helical"/>
</dbReference>
<keyword evidence="10 15" id="KW-0472">Membrane</keyword>
<feature type="transmembrane region" description="Helical" evidence="15">
    <location>
        <begin position="2017"/>
        <end position="2036"/>
    </location>
</feature>
<comment type="catalytic activity">
    <reaction evidence="13">
        <text>[(1-&gt;3)-beta-D-glucosyl](n) + UDP-alpha-D-glucose = [(1-&gt;3)-beta-D-glucosyl](n+1) + UDP + H(+)</text>
        <dbReference type="Rhea" id="RHEA:21476"/>
        <dbReference type="Rhea" id="RHEA-COMP:11146"/>
        <dbReference type="Rhea" id="RHEA-COMP:14303"/>
        <dbReference type="ChEBI" id="CHEBI:15378"/>
        <dbReference type="ChEBI" id="CHEBI:37671"/>
        <dbReference type="ChEBI" id="CHEBI:58223"/>
        <dbReference type="ChEBI" id="CHEBI:58885"/>
        <dbReference type="EC" id="2.4.1.34"/>
    </reaction>
</comment>
<feature type="region of interest" description="Disordered" evidence="14">
    <location>
        <begin position="1"/>
        <end position="55"/>
    </location>
</feature>
<evidence type="ECO:0000256" key="15">
    <source>
        <dbReference type="SAM" id="Phobius"/>
    </source>
</evidence>
<evidence type="ECO:0000313" key="17">
    <source>
        <dbReference type="EMBL" id="PNR46987.1"/>
    </source>
</evidence>
<name>A0A2K1JZM7_PHYPA</name>
<keyword evidence="11" id="KW-0961">Cell wall biogenesis/degradation</keyword>
<dbReference type="STRING" id="3218.A0A2K1JZM7"/>
<comment type="similarity">
    <text evidence="2">Belongs to the glycosyltransferase 48 family.</text>
</comment>
<keyword evidence="4" id="KW-1003">Cell membrane</keyword>
<dbReference type="RefSeq" id="XP_024386579.1">
    <property type="nucleotide sequence ID" value="XM_024530811.2"/>
</dbReference>
<keyword evidence="9 15" id="KW-1133">Transmembrane helix</keyword>
<feature type="transmembrane region" description="Helical" evidence="15">
    <location>
        <begin position="2056"/>
        <end position="2077"/>
    </location>
</feature>
<keyword evidence="6" id="KW-0808">Transferase</keyword>
<evidence type="ECO:0000256" key="11">
    <source>
        <dbReference type="ARBA" id="ARBA00023316"/>
    </source>
</evidence>
<evidence type="ECO:0000256" key="2">
    <source>
        <dbReference type="ARBA" id="ARBA00009040"/>
    </source>
</evidence>
<dbReference type="EMBL" id="ABEU02000010">
    <property type="protein sequence ID" value="PNR46987.1"/>
    <property type="molecule type" value="Genomic_DNA"/>
</dbReference>
<feature type="transmembrane region" description="Helical" evidence="15">
    <location>
        <begin position="705"/>
        <end position="724"/>
    </location>
</feature>
<dbReference type="GO" id="GO:0005886">
    <property type="term" value="C:plasma membrane"/>
    <property type="evidence" value="ECO:0000318"/>
    <property type="project" value="GO_Central"/>
</dbReference>
<feature type="compositionally biased region" description="Acidic residues" evidence="14">
    <location>
        <begin position="80"/>
        <end position="97"/>
    </location>
</feature>
<dbReference type="OrthoDB" id="1880850at2759"/>
<dbReference type="Gramene" id="Pp3c10_19330V3.1">
    <property type="protein sequence ID" value="Pp3c10_19330V3.1"/>
    <property type="gene ID" value="Pp3c10_19330"/>
</dbReference>
<dbReference type="GO" id="GO:0006075">
    <property type="term" value="P:(1-&gt;3)-beta-D-glucan biosynthetic process"/>
    <property type="evidence" value="ECO:0007669"/>
    <property type="project" value="InterPro"/>
</dbReference>
<feature type="region of interest" description="Disordered" evidence="14">
    <location>
        <begin position="1362"/>
        <end position="1382"/>
    </location>
</feature>
<proteinExistence type="inferred from homology"/>
<evidence type="ECO:0000256" key="13">
    <source>
        <dbReference type="ARBA" id="ARBA00047777"/>
    </source>
</evidence>
<dbReference type="PANTHER" id="PTHR12741:SF47">
    <property type="entry name" value="CALLOSE SYNTHASE 9"/>
    <property type="match status" value="1"/>
</dbReference>
<accession>A0A2K1JZM7</accession>
<feature type="transmembrane region" description="Helical" evidence="15">
    <location>
        <begin position="632"/>
        <end position="651"/>
    </location>
</feature>
<evidence type="ECO:0000256" key="5">
    <source>
        <dbReference type="ARBA" id="ARBA00022676"/>
    </source>
</evidence>
<dbReference type="EnsemblPlants" id="Pp3c10_19330V3.1">
    <property type="protein sequence ID" value="Pp3c10_19330V3.1"/>
    <property type="gene ID" value="Pp3c10_19330"/>
</dbReference>
<feature type="region of interest" description="Disordered" evidence="14">
    <location>
        <begin position="271"/>
        <end position="297"/>
    </location>
</feature>
<keyword evidence="7 15" id="KW-0812">Transmembrane</keyword>
<dbReference type="PaxDb" id="3218-PP1S67_70V6.1"/>
<evidence type="ECO:0000313" key="18">
    <source>
        <dbReference type="EnsemblPlants" id="Pp3c10_19330V3.1"/>
    </source>
</evidence>
<feature type="transmembrane region" description="Helical" evidence="15">
    <location>
        <begin position="1846"/>
        <end position="1868"/>
    </location>
</feature>
<feature type="transmembrane region" description="Helical" evidence="15">
    <location>
        <begin position="1672"/>
        <end position="1697"/>
    </location>
</feature>
<dbReference type="KEGG" id="ppp:112287626"/>
<feature type="transmembrane region" description="Helical" evidence="15">
    <location>
        <begin position="739"/>
        <end position="761"/>
    </location>
</feature>
<dbReference type="InterPro" id="IPR003440">
    <property type="entry name" value="Glyco_trans_48_dom"/>
</dbReference>
<dbReference type="Proteomes" id="UP000006727">
    <property type="component" value="Chromosome 10"/>
</dbReference>
<evidence type="ECO:0000256" key="14">
    <source>
        <dbReference type="SAM" id="MobiDB-lite"/>
    </source>
</evidence>
<dbReference type="GO" id="GO:0003843">
    <property type="term" value="F:1,3-beta-D-glucan synthase activity"/>
    <property type="evidence" value="ECO:0007669"/>
    <property type="project" value="UniProtKB-EC"/>
</dbReference>
<feature type="compositionally biased region" description="Polar residues" evidence="14">
    <location>
        <begin position="105"/>
        <end position="117"/>
    </location>
</feature>